<dbReference type="SMART" id="SM00355">
    <property type="entry name" value="ZnF_C2H2"/>
    <property type="match status" value="14"/>
</dbReference>
<feature type="domain" description="C2H2-type" evidence="10">
    <location>
        <begin position="395"/>
        <end position="417"/>
    </location>
</feature>
<dbReference type="InterPro" id="IPR013087">
    <property type="entry name" value="Znf_C2H2_type"/>
</dbReference>
<evidence type="ECO:0000256" key="6">
    <source>
        <dbReference type="ARBA" id="ARBA00023015"/>
    </source>
</evidence>
<evidence type="ECO:0000256" key="2">
    <source>
        <dbReference type="ARBA" id="ARBA00022723"/>
    </source>
</evidence>
<dbReference type="GO" id="GO:0000981">
    <property type="term" value="F:DNA-binding transcription factor activity, RNA polymerase II-specific"/>
    <property type="evidence" value="ECO:0007669"/>
    <property type="project" value="TreeGrafter"/>
</dbReference>
<keyword evidence="12" id="KW-1185">Reference proteome</keyword>
<dbReference type="SUPFAM" id="SSF57667">
    <property type="entry name" value="beta-beta-alpha zinc fingers"/>
    <property type="match status" value="7"/>
</dbReference>
<dbReference type="Pfam" id="PF13912">
    <property type="entry name" value="zf-C2H2_6"/>
    <property type="match status" value="1"/>
</dbReference>
<dbReference type="InterPro" id="IPR036236">
    <property type="entry name" value="Znf_C2H2_sf"/>
</dbReference>
<feature type="domain" description="C2H2-type" evidence="10">
    <location>
        <begin position="188"/>
        <end position="210"/>
    </location>
</feature>
<dbReference type="OrthoDB" id="7727540at2759"/>
<evidence type="ECO:0000256" key="4">
    <source>
        <dbReference type="ARBA" id="ARBA00022771"/>
    </source>
</evidence>
<dbReference type="Proteomes" id="UP001153620">
    <property type="component" value="Chromosome 1"/>
</dbReference>
<keyword evidence="3" id="KW-0677">Repeat</keyword>
<keyword evidence="7" id="KW-0238">DNA-binding</keyword>
<sequence length="571" mass="66172">MNILNCCRVCLEESAFNSFSFTEYIGNSTIKSLIQQICSNLDLDFKPNLICSDCLNELKIACSFKQKCENSEQFIKNINFETKFQIFDDFIDTNLFDEDYVTDYMNEDDLKPDFEELLECSSKSLPESVSSVDNKGIQVDCFSEKKITKKSSKRFSIKCMTCDDEFSGPSKLVIHARDFHNDTKPFKCSITGCMRAYQNPKALKVHKRSHEEDKRFKCSECNASFHVKGNLVSHARIHSGQKFDCEICQKSFSSLSYFKQHQISHNQEATEAIFICTFKDCVKKFSSQMALKSHLPVHSEKNFRCNICTNAFKTPQNLEAHLLKHSSGDWNRLDSGKICHICGFSTKYRQQYNEHVRSHNATRDFECFHCGKKFMKKTLLVLHMQTHLSERKFLCDIEDCKKAFKTYNSFYAHKRKHQSINSPRFNCASCDKVFSSHSVLMSHLKSHTGEKVWNCHYDGCTKAYAHKQNLNMHLLTAHVESDKTFKCDLCPKVLANSNQLRVHLNKIHKAEKNIKCPLCEMTFSSIQLLDVHKNIHQPKAHNCEFCNYSAKYKVDLERHLTKAHEDKNKQT</sequence>
<evidence type="ECO:0000256" key="3">
    <source>
        <dbReference type="ARBA" id="ARBA00022737"/>
    </source>
</evidence>
<dbReference type="GO" id="GO:0000978">
    <property type="term" value="F:RNA polymerase II cis-regulatory region sequence-specific DNA binding"/>
    <property type="evidence" value="ECO:0007669"/>
    <property type="project" value="TreeGrafter"/>
</dbReference>
<proteinExistence type="predicted"/>
<dbReference type="PANTHER" id="PTHR24384:SF189">
    <property type="entry name" value="C2H2-TYPE DOMAIN-CONTAINING PROTEIN-RELATED"/>
    <property type="match status" value="1"/>
</dbReference>
<keyword evidence="6" id="KW-0805">Transcription regulation</keyword>
<dbReference type="AlphaFoldDB" id="A0A9N9RQJ3"/>
<evidence type="ECO:0000256" key="7">
    <source>
        <dbReference type="ARBA" id="ARBA00023125"/>
    </source>
</evidence>
<dbReference type="GO" id="GO:0008270">
    <property type="term" value="F:zinc ion binding"/>
    <property type="evidence" value="ECO:0007669"/>
    <property type="project" value="UniProtKB-KW"/>
</dbReference>
<feature type="domain" description="C2H2-type" evidence="10">
    <location>
        <begin position="218"/>
        <end position="238"/>
    </location>
</feature>
<dbReference type="Gene3D" id="3.30.160.60">
    <property type="entry name" value="Classic Zinc Finger"/>
    <property type="match status" value="9"/>
</dbReference>
<feature type="domain" description="C2H2-type" evidence="10">
    <location>
        <begin position="305"/>
        <end position="325"/>
    </location>
</feature>
<gene>
    <name evidence="11" type="ORF">CHIRRI_LOCUS4050</name>
</gene>
<organism evidence="11 12">
    <name type="scientific">Chironomus riparius</name>
    <dbReference type="NCBI Taxonomy" id="315576"/>
    <lineage>
        <taxon>Eukaryota</taxon>
        <taxon>Metazoa</taxon>
        <taxon>Ecdysozoa</taxon>
        <taxon>Arthropoda</taxon>
        <taxon>Hexapoda</taxon>
        <taxon>Insecta</taxon>
        <taxon>Pterygota</taxon>
        <taxon>Neoptera</taxon>
        <taxon>Endopterygota</taxon>
        <taxon>Diptera</taxon>
        <taxon>Nematocera</taxon>
        <taxon>Chironomoidea</taxon>
        <taxon>Chironomidae</taxon>
        <taxon>Chironominae</taxon>
        <taxon>Chironomus</taxon>
    </lineage>
</organism>
<keyword evidence="5" id="KW-0862">Zinc</keyword>
<feature type="domain" description="C2H2-type" evidence="10">
    <location>
        <begin position="516"/>
        <end position="536"/>
    </location>
</feature>
<keyword evidence="2" id="KW-0479">Metal-binding</keyword>
<dbReference type="InterPro" id="IPR012934">
    <property type="entry name" value="Znf_AD"/>
</dbReference>
<comment type="subcellular location">
    <subcellularLocation>
        <location evidence="1">Nucleus</location>
    </subcellularLocation>
</comment>
<feature type="domain" description="C2H2-type" evidence="10">
    <location>
        <begin position="455"/>
        <end position="478"/>
    </location>
</feature>
<dbReference type="InterPro" id="IPR050752">
    <property type="entry name" value="C2H2-ZF_domain"/>
</dbReference>
<evidence type="ECO:0000313" key="11">
    <source>
        <dbReference type="EMBL" id="CAG9801115.1"/>
    </source>
</evidence>
<evidence type="ECO:0000256" key="5">
    <source>
        <dbReference type="ARBA" id="ARBA00022833"/>
    </source>
</evidence>
<feature type="domain" description="C2H2-type" evidence="10">
    <location>
        <begin position="245"/>
        <end position="265"/>
    </location>
</feature>
<dbReference type="FunFam" id="3.30.160.60:FF:002343">
    <property type="entry name" value="Zinc finger protein 33A"/>
    <property type="match status" value="1"/>
</dbReference>
<keyword evidence="9" id="KW-0539">Nucleus</keyword>
<keyword evidence="4" id="KW-0863">Zinc-finger</keyword>
<feature type="domain" description="C2H2-type" evidence="10">
    <location>
        <begin position="159"/>
        <end position="180"/>
    </location>
</feature>
<evidence type="ECO:0000313" key="12">
    <source>
        <dbReference type="Proteomes" id="UP001153620"/>
    </source>
</evidence>
<reference evidence="11" key="2">
    <citation type="submission" date="2022-10" db="EMBL/GenBank/DDBJ databases">
        <authorList>
            <consortium name="ENA_rothamsted_submissions"/>
            <consortium name="culmorum"/>
            <person name="King R."/>
        </authorList>
    </citation>
    <scope>NUCLEOTIDE SEQUENCE</scope>
</reference>
<feature type="domain" description="C2H2-type" evidence="10">
    <location>
        <begin position="367"/>
        <end position="387"/>
    </location>
</feature>
<keyword evidence="8" id="KW-0804">Transcription</keyword>
<feature type="domain" description="C2H2-type" evidence="10">
    <location>
        <begin position="427"/>
        <end position="447"/>
    </location>
</feature>
<feature type="domain" description="C2H2-type" evidence="10">
    <location>
        <begin position="487"/>
        <end position="508"/>
    </location>
</feature>
<evidence type="ECO:0000256" key="9">
    <source>
        <dbReference type="ARBA" id="ARBA00023242"/>
    </source>
</evidence>
<dbReference type="EMBL" id="OU895877">
    <property type="protein sequence ID" value="CAG9801115.1"/>
    <property type="molecule type" value="Genomic_DNA"/>
</dbReference>
<accession>A0A9N9RQJ3</accession>
<name>A0A9N9RQJ3_9DIPT</name>
<dbReference type="PANTHER" id="PTHR24384">
    <property type="entry name" value="FINGER PUTATIVE TRANSCRIPTION FACTOR FAMILY-RELATED"/>
    <property type="match status" value="1"/>
</dbReference>
<dbReference type="SUPFAM" id="SSF57716">
    <property type="entry name" value="Glucocorticoid receptor-like (DNA-binding domain)"/>
    <property type="match status" value="1"/>
</dbReference>
<feature type="domain" description="C2H2-type" evidence="10">
    <location>
        <begin position="276"/>
        <end position="298"/>
    </location>
</feature>
<evidence type="ECO:0000256" key="1">
    <source>
        <dbReference type="ARBA" id="ARBA00004123"/>
    </source>
</evidence>
<protein>
    <recommendedName>
        <fullName evidence="10">C2H2-type domain-containing protein</fullName>
    </recommendedName>
</protein>
<dbReference type="Pfam" id="PF00096">
    <property type="entry name" value="zf-C2H2"/>
    <property type="match status" value="4"/>
</dbReference>
<dbReference type="GO" id="GO:0005634">
    <property type="term" value="C:nucleus"/>
    <property type="evidence" value="ECO:0007669"/>
    <property type="project" value="UniProtKB-SubCell"/>
</dbReference>
<dbReference type="Pfam" id="PF12874">
    <property type="entry name" value="zf-met"/>
    <property type="match status" value="1"/>
</dbReference>
<dbReference type="SMART" id="SM00868">
    <property type="entry name" value="zf-AD"/>
    <property type="match status" value="1"/>
</dbReference>
<dbReference type="PROSITE" id="PS00028">
    <property type="entry name" value="ZINC_FINGER_C2H2_1"/>
    <property type="match status" value="12"/>
</dbReference>
<reference evidence="11" key="1">
    <citation type="submission" date="2022-01" db="EMBL/GenBank/DDBJ databases">
        <authorList>
            <person name="King R."/>
        </authorList>
    </citation>
    <scope>NUCLEOTIDE SEQUENCE</scope>
</reference>
<evidence type="ECO:0000256" key="8">
    <source>
        <dbReference type="ARBA" id="ARBA00023163"/>
    </source>
</evidence>
<evidence type="ECO:0000259" key="10">
    <source>
        <dbReference type="PROSITE" id="PS00028"/>
    </source>
</evidence>